<feature type="domain" description="AAA+ ATPase" evidence="2">
    <location>
        <begin position="41"/>
        <end position="255"/>
    </location>
</feature>
<organism evidence="3 4">
    <name type="scientific">Pseudonocardia halophobica</name>
    <dbReference type="NCBI Taxonomy" id="29401"/>
    <lineage>
        <taxon>Bacteria</taxon>
        <taxon>Bacillati</taxon>
        <taxon>Actinomycetota</taxon>
        <taxon>Actinomycetes</taxon>
        <taxon>Pseudonocardiales</taxon>
        <taxon>Pseudonocardiaceae</taxon>
        <taxon>Pseudonocardia</taxon>
    </lineage>
</organism>
<reference evidence="3" key="1">
    <citation type="journal article" date="2014" name="Int. J. Syst. Evol. Microbiol.">
        <title>Complete genome sequence of Corynebacterium casei LMG S-19264T (=DSM 44701T), isolated from a smear-ripened cheese.</title>
        <authorList>
            <consortium name="US DOE Joint Genome Institute (JGI-PGF)"/>
            <person name="Walter F."/>
            <person name="Albersmeier A."/>
            <person name="Kalinowski J."/>
            <person name="Ruckert C."/>
        </authorList>
    </citation>
    <scope>NUCLEOTIDE SEQUENCE</scope>
    <source>
        <strain evidence="3">VKM Ac-1069</strain>
    </source>
</reference>
<dbReference type="SMART" id="SM00382">
    <property type="entry name" value="AAA"/>
    <property type="match status" value="1"/>
</dbReference>
<name>A0A9W6NUU9_9PSEU</name>
<dbReference type="InterPro" id="IPR003593">
    <property type="entry name" value="AAA+_ATPase"/>
</dbReference>
<dbReference type="AlphaFoldDB" id="A0A9W6NUU9"/>
<accession>A0A9W6NUU9</accession>
<keyword evidence="4" id="KW-1185">Reference proteome</keyword>
<dbReference type="Gene3D" id="3.40.50.300">
    <property type="entry name" value="P-loop containing nucleotide triphosphate hydrolases"/>
    <property type="match status" value="1"/>
</dbReference>
<evidence type="ECO:0000313" key="4">
    <source>
        <dbReference type="Proteomes" id="UP001143463"/>
    </source>
</evidence>
<reference evidence="3" key="2">
    <citation type="submission" date="2023-01" db="EMBL/GenBank/DDBJ databases">
        <authorList>
            <person name="Sun Q."/>
            <person name="Evtushenko L."/>
        </authorList>
    </citation>
    <scope>NUCLEOTIDE SEQUENCE</scope>
    <source>
        <strain evidence="3">VKM Ac-1069</strain>
    </source>
</reference>
<evidence type="ECO:0000256" key="1">
    <source>
        <dbReference type="SAM" id="MobiDB-lite"/>
    </source>
</evidence>
<dbReference type="RefSeq" id="WP_063739713.1">
    <property type="nucleotide sequence ID" value="NZ_BAAAUZ010000011.1"/>
</dbReference>
<dbReference type="InterPro" id="IPR059206">
    <property type="entry name" value="Sll1717-like"/>
</dbReference>
<dbReference type="Proteomes" id="UP001143463">
    <property type="component" value="Unassembled WGS sequence"/>
</dbReference>
<evidence type="ECO:0000259" key="2">
    <source>
        <dbReference type="SMART" id="SM00382"/>
    </source>
</evidence>
<feature type="region of interest" description="Disordered" evidence="1">
    <location>
        <begin position="492"/>
        <end position="517"/>
    </location>
</feature>
<proteinExistence type="predicted"/>
<sequence length="517" mass="58737">MATRLANSQKIDLGAPAAERDITRGLEHYFVESGVFRRVLSGETTVILGNRGAGKSAIFQMLARRSRAAGHKVIELSPDDYSYEMLGEAMHSEKAGSWAKHGAYAAAWKYMLYVQVMKEICTKQVRSKNASEAAIRKYIRDNHHHPGMGKLWALISYLKRLEGIKIGNVEGSIKMRELEKLYKVDELRPLLPHLRNALTEQRVIVIIDELDKGWDASEDARAFISGLFQACITLNQLSPNLRTYVSLRQELYENTPALYEDAQKYRDLVETVSWNEQGLQSLIARRIRHSLPRLATASDQECWNVLFDENLHYRRGNSFGYMVSRTLHRPREMILFCAQALQTAEETSAALPLNYRTIAAAESDYSHGRTHDVAAEQRFQYRDILSVFEAFRGRTTSFDREALEWLMLEIISGEVSVRPAARAWLSGYDENSLIEVLWRVGFLQAQMVGGIRAGRRSGSSYVAFHESPALDLRNVRRFQVHPMFRAYLGMKEGRGRSRGQDPQTDTDVEPEAVGAAE</sequence>
<dbReference type="InterPro" id="IPR027417">
    <property type="entry name" value="P-loop_NTPase"/>
</dbReference>
<protein>
    <recommendedName>
        <fullName evidence="2">AAA+ ATPase domain-containing protein</fullName>
    </recommendedName>
</protein>
<dbReference type="NCBIfam" id="NF047389">
    <property type="entry name" value="ATPase_Sll1717"/>
    <property type="match status" value="1"/>
</dbReference>
<dbReference type="EMBL" id="BSFQ01000003">
    <property type="protein sequence ID" value="GLL09943.1"/>
    <property type="molecule type" value="Genomic_DNA"/>
</dbReference>
<dbReference type="SUPFAM" id="SSF52540">
    <property type="entry name" value="P-loop containing nucleoside triphosphate hydrolases"/>
    <property type="match status" value="1"/>
</dbReference>
<gene>
    <name evidence="3" type="ORF">GCM10017577_10830</name>
</gene>
<comment type="caution">
    <text evidence="3">The sequence shown here is derived from an EMBL/GenBank/DDBJ whole genome shotgun (WGS) entry which is preliminary data.</text>
</comment>
<evidence type="ECO:0000313" key="3">
    <source>
        <dbReference type="EMBL" id="GLL09943.1"/>
    </source>
</evidence>